<dbReference type="EMBL" id="JAROCB010000006">
    <property type="protein sequence ID" value="MDN4599277.1"/>
    <property type="molecule type" value="Genomic_DNA"/>
</dbReference>
<dbReference type="Proteomes" id="UP001174210">
    <property type="component" value="Unassembled WGS sequence"/>
</dbReference>
<gene>
    <name evidence="1" type="ORF">P5G59_19150</name>
</gene>
<sequence length="267" mass="27781">MHSMLGFTTARRLFTDRRGGFRDVLIALIVVSIVSVTAAIAAPTTTAIMTATTSSAERLSAATALVDDRRSSTLWGTVAAPRSVDLTLPSGTHATAVTWSEPAPGGTTYRAMLSRSVRVPSTACKTSDSVSDPQCVLASSFRADDVTTLVPAAILRMDPSMAAPIGQVDPSVKKEAVPVPTGGVLATAQPTTNRAWRYLVHAWSTRPSGELRIMQGGVRLTTIPLTNAPTNYFGTVPVLAGAPVTFVVADGPAAADTVLVYDAGATQ</sequence>
<comment type="caution">
    <text evidence="1">The sequence shown here is derived from an EMBL/GenBank/DDBJ whole genome shotgun (WGS) entry which is preliminary data.</text>
</comment>
<evidence type="ECO:0000313" key="2">
    <source>
        <dbReference type="Proteomes" id="UP001174210"/>
    </source>
</evidence>
<dbReference type="RefSeq" id="WP_301220623.1">
    <property type="nucleotide sequence ID" value="NZ_JAROCB010000006.1"/>
</dbReference>
<keyword evidence="2" id="KW-1185">Reference proteome</keyword>
<name>A0ABT8J2G7_9MICO</name>
<reference evidence="1" key="1">
    <citation type="submission" date="2023-03" db="EMBL/GenBank/DDBJ databases">
        <title>MT1 and MT2 Draft Genomes of Novel Species.</title>
        <authorList>
            <person name="Venkateswaran K."/>
        </authorList>
    </citation>
    <scope>NUCLEOTIDE SEQUENCE</scope>
    <source>
        <strain evidence="1">F6_8S_P_1A</strain>
    </source>
</reference>
<proteinExistence type="predicted"/>
<accession>A0ABT8J2G7</accession>
<organism evidence="1 2">
    <name type="scientific">Leifsonia virtsii</name>
    <dbReference type="NCBI Taxonomy" id="3035915"/>
    <lineage>
        <taxon>Bacteria</taxon>
        <taxon>Bacillati</taxon>
        <taxon>Actinomycetota</taxon>
        <taxon>Actinomycetes</taxon>
        <taxon>Micrococcales</taxon>
        <taxon>Microbacteriaceae</taxon>
        <taxon>Leifsonia</taxon>
    </lineage>
</organism>
<protein>
    <submittedName>
        <fullName evidence="1">Uncharacterized protein</fullName>
    </submittedName>
</protein>
<evidence type="ECO:0000313" key="1">
    <source>
        <dbReference type="EMBL" id="MDN4599277.1"/>
    </source>
</evidence>